<proteinExistence type="predicted"/>
<evidence type="ECO:0000313" key="2">
    <source>
        <dbReference type="EMBL" id="EFA80536.1"/>
    </source>
</evidence>
<dbReference type="AlphaFoldDB" id="D3BDJ1"/>
<name>D3BDJ1_HETP5</name>
<dbReference type="GeneID" id="31362056"/>
<dbReference type="Proteomes" id="UP000001396">
    <property type="component" value="Unassembled WGS sequence"/>
</dbReference>
<protein>
    <submittedName>
        <fullName evidence="2">Uncharacterized protein</fullName>
    </submittedName>
</protein>
<organism evidence="2 3">
    <name type="scientific">Heterostelium pallidum (strain ATCC 26659 / Pp 5 / PN500)</name>
    <name type="common">Cellular slime mold</name>
    <name type="synonym">Polysphondylium pallidum</name>
    <dbReference type="NCBI Taxonomy" id="670386"/>
    <lineage>
        <taxon>Eukaryota</taxon>
        <taxon>Amoebozoa</taxon>
        <taxon>Evosea</taxon>
        <taxon>Eumycetozoa</taxon>
        <taxon>Dictyostelia</taxon>
        <taxon>Acytosteliales</taxon>
        <taxon>Acytosteliaceae</taxon>
        <taxon>Heterostelium</taxon>
    </lineage>
</organism>
<dbReference type="InParanoid" id="D3BDJ1"/>
<keyword evidence="1" id="KW-1133">Transmembrane helix</keyword>
<keyword evidence="3" id="KW-1185">Reference proteome</keyword>
<feature type="transmembrane region" description="Helical" evidence="1">
    <location>
        <begin position="243"/>
        <end position="268"/>
    </location>
</feature>
<gene>
    <name evidence="2" type="ORF">PPL_06574</name>
</gene>
<evidence type="ECO:0000313" key="3">
    <source>
        <dbReference type="Proteomes" id="UP000001396"/>
    </source>
</evidence>
<evidence type="ECO:0000256" key="1">
    <source>
        <dbReference type="SAM" id="Phobius"/>
    </source>
</evidence>
<keyword evidence="1" id="KW-0812">Transmembrane</keyword>
<dbReference type="EMBL" id="ADBJ01000030">
    <property type="protein sequence ID" value="EFA80536.1"/>
    <property type="molecule type" value="Genomic_DNA"/>
</dbReference>
<reference evidence="2 3" key="1">
    <citation type="journal article" date="2011" name="Genome Res.">
        <title>Phylogeny-wide analysis of social amoeba genomes highlights ancient origins for complex intercellular communication.</title>
        <authorList>
            <person name="Heidel A.J."/>
            <person name="Lawal H.M."/>
            <person name="Felder M."/>
            <person name="Schilde C."/>
            <person name="Helps N.R."/>
            <person name="Tunggal B."/>
            <person name="Rivero F."/>
            <person name="John U."/>
            <person name="Schleicher M."/>
            <person name="Eichinger L."/>
            <person name="Platzer M."/>
            <person name="Noegel A.A."/>
            <person name="Schaap P."/>
            <person name="Gloeckner G."/>
        </authorList>
    </citation>
    <scope>NUCLEOTIDE SEQUENCE [LARGE SCALE GENOMIC DNA]</scope>
    <source>
        <strain evidence="3">ATCC 26659 / Pp 5 / PN500</strain>
    </source>
</reference>
<keyword evidence="1" id="KW-0472">Membrane</keyword>
<sequence length="288" mass="32062">MENGTLYCNVVFGESSRVTINNNYGSVTRFRGGLDSRSDSLYVMSGTLEFQAYSNVFNLYTLSEANVDIVFYSGTINPFLEGKELSLVGNTVVQSSTTLSQFDLVHISSGDMQVISGQLTIKSLAVNGGNLLVKSEGELIIQSDADVNNEMVGIVSTSFNSSLLIQGILTIEFITDKIQYGVLYPVFKAYNGTMLNNNWFSGVRTDVLGNDGDQMAHTFKYIDDTIFVTLTKDTSKSKNILTWWKITLIVVGCVLFLLLMAGFGFFLWRRHKLQIGYLKLQQHFSMVK</sequence>
<accession>D3BDJ1</accession>
<dbReference type="RefSeq" id="XP_020432656.1">
    <property type="nucleotide sequence ID" value="XM_020577428.1"/>
</dbReference>
<comment type="caution">
    <text evidence="2">The sequence shown here is derived from an EMBL/GenBank/DDBJ whole genome shotgun (WGS) entry which is preliminary data.</text>
</comment>